<dbReference type="Bgee" id="WBGene00018023">
    <property type="expression patterns" value="Expressed in larva and 3 other cell types or tissues"/>
</dbReference>
<dbReference type="STRING" id="6239.F34D6.4.1"/>
<evidence type="ECO:0000256" key="3">
    <source>
        <dbReference type="ARBA" id="ARBA00022603"/>
    </source>
</evidence>
<gene>
    <name evidence="7 9" type="primary">set-11</name>
    <name evidence="7" type="ORF">CELE_F34D6.4</name>
    <name evidence="9" type="ORF">F34D6.4</name>
</gene>
<dbReference type="RefSeq" id="NP_001364763.1">
    <property type="nucleotide sequence ID" value="NM_001377732.1"/>
</dbReference>
<dbReference type="InterPro" id="IPR046341">
    <property type="entry name" value="SET_dom_sf"/>
</dbReference>
<evidence type="ECO:0000313" key="8">
    <source>
        <dbReference type="Proteomes" id="UP000001940"/>
    </source>
</evidence>
<keyword evidence="4" id="KW-0949">S-adenosyl-L-methionine</keyword>
<dbReference type="PRO" id="PR:O17186"/>
<feature type="domain" description="Pre-SET" evidence="6">
    <location>
        <begin position="73"/>
        <end position="130"/>
    </location>
</feature>
<dbReference type="CTD" id="185242"/>
<comment type="subcellular location">
    <subcellularLocation>
        <location evidence="1">Chromosome</location>
    </subcellularLocation>
</comment>
<dbReference type="InParanoid" id="O17186"/>
<dbReference type="FunFam" id="2.170.270.10:FF:000122">
    <property type="entry name" value="SET (Trithorax/polycomb) domain containing"/>
    <property type="match status" value="1"/>
</dbReference>
<dbReference type="PANTHER" id="PTHR46307">
    <property type="entry name" value="G9A, ISOFORM B"/>
    <property type="match status" value="1"/>
</dbReference>
<dbReference type="EMBL" id="BX284602">
    <property type="protein sequence ID" value="CCD69863.2"/>
    <property type="molecule type" value="Genomic_DNA"/>
</dbReference>
<dbReference type="GO" id="GO:0032259">
    <property type="term" value="P:methylation"/>
    <property type="evidence" value="ECO:0007669"/>
    <property type="project" value="UniProtKB-KW"/>
</dbReference>
<dbReference type="UCSC" id="F34D6.4">
    <property type="organism name" value="c. elegans"/>
</dbReference>
<keyword evidence="2" id="KW-0158">Chromosome</keyword>
<dbReference type="InterPro" id="IPR043550">
    <property type="entry name" value="EHMT1/EHMT2"/>
</dbReference>
<dbReference type="PROSITE" id="PS50280">
    <property type="entry name" value="SET"/>
    <property type="match status" value="1"/>
</dbReference>
<dbReference type="WormBase" id="F34D6.4">
    <property type="protein sequence ID" value="CE53846"/>
    <property type="gene ID" value="WBGene00018023"/>
    <property type="gene designation" value="set-11"/>
</dbReference>
<sequence>MPIIGKEWFTDVAKQQPMVLYEDISQGCERFVVPVYSNPRFFMDSSLFENFKYTSRIIDVAGQLACRSASPTFMCQCAGQCSTNCECSSGVFGEGGTVENMELLMWDTVRECNEYCNCALWCGNRVAQKGAMYPVEIFARDPWCGWGVRASVDIAFGTFIGEYAGELIDDEEAMDRHDSTFLFETKVGSETLTIDAKYSGNYTRFINHSCAPNVKVANISWDYDKIQLIHMCFFTDKAIRKGEELTIDYGEAWWANKKFPCLCKSSECRYQFGNDQRT</sequence>
<protein>
    <submittedName>
        <fullName evidence="7">SET domain-containing protein</fullName>
    </submittedName>
</protein>
<dbReference type="GO" id="GO:0005634">
    <property type="term" value="C:nucleus"/>
    <property type="evidence" value="ECO:0007669"/>
    <property type="project" value="InterPro"/>
</dbReference>
<dbReference type="GO" id="GO:0008270">
    <property type="term" value="F:zinc ion binding"/>
    <property type="evidence" value="ECO:0007669"/>
    <property type="project" value="InterPro"/>
</dbReference>
<dbReference type="AGR" id="WB:WBGene00018023"/>
<dbReference type="GO" id="GO:0045087">
    <property type="term" value="P:innate immune response"/>
    <property type="evidence" value="ECO:0007007"/>
    <property type="project" value="WormBase"/>
</dbReference>
<dbReference type="SMART" id="SM00317">
    <property type="entry name" value="SET"/>
    <property type="match status" value="1"/>
</dbReference>
<dbReference type="PANTHER" id="PTHR46307:SF4">
    <property type="entry name" value="G9A, ISOFORM B"/>
    <property type="match status" value="1"/>
</dbReference>
<dbReference type="PIR" id="T32348">
    <property type="entry name" value="T32348"/>
</dbReference>
<evidence type="ECO:0000259" key="6">
    <source>
        <dbReference type="PROSITE" id="PS50867"/>
    </source>
</evidence>
<keyword evidence="3" id="KW-0489">Methyltransferase</keyword>
<dbReference type="HOGENOM" id="CLU_020840_3_4_1"/>
<evidence type="ECO:0000259" key="5">
    <source>
        <dbReference type="PROSITE" id="PS50280"/>
    </source>
</evidence>
<dbReference type="PhylomeDB" id="O17186"/>
<dbReference type="Proteomes" id="UP000001940">
    <property type="component" value="Chromosome II"/>
</dbReference>
<dbReference type="OrthoDB" id="5792673at2759"/>
<dbReference type="GO" id="GO:0016279">
    <property type="term" value="F:protein-lysine N-methyltransferase activity"/>
    <property type="evidence" value="ECO:0007669"/>
    <property type="project" value="InterPro"/>
</dbReference>
<evidence type="ECO:0000313" key="7">
    <source>
        <dbReference type="EMBL" id="CCD69863.2"/>
    </source>
</evidence>
<dbReference type="Pfam" id="PF00856">
    <property type="entry name" value="SET"/>
    <property type="match status" value="1"/>
</dbReference>
<dbReference type="AlphaFoldDB" id="O17186"/>
<dbReference type="GO" id="GO:0042054">
    <property type="term" value="F:histone methyltransferase activity"/>
    <property type="evidence" value="ECO:0007669"/>
    <property type="project" value="InterPro"/>
</dbReference>
<keyword evidence="8" id="KW-1185">Reference proteome</keyword>
<keyword evidence="3" id="KW-0808">Transferase</keyword>
<organism evidence="7 8">
    <name type="scientific">Caenorhabditis elegans</name>
    <dbReference type="NCBI Taxonomy" id="6239"/>
    <lineage>
        <taxon>Eukaryota</taxon>
        <taxon>Metazoa</taxon>
        <taxon>Ecdysozoa</taxon>
        <taxon>Nematoda</taxon>
        <taxon>Chromadorea</taxon>
        <taxon>Rhabditida</taxon>
        <taxon>Rhabditina</taxon>
        <taxon>Rhabditomorpha</taxon>
        <taxon>Rhabditoidea</taxon>
        <taxon>Rhabditidae</taxon>
        <taxon>Peloderinae</taxon>
        <taxon>Caenorhabditis</taxon>
    </lineage>
</organism>
<dbReference type="GO" id="GO:0005694">
    <property type="term" value="C:chromosome"/>
    <property type="evidence" value="ECO:0007669"/>
    <property type="project" value="UniProtKB-SubCell"/>
</dbReference>
<dbReference type="FunCoup" id="O17186">
    <property type="interactions" value="37"/>
</dbReference>
<feature type="domain" description="SET" evidence="5">
    <location>
        <begin position="133"/>
        <end position="250"/>
    </location>
</feature>
<dbReference type="InterPro" id="IPR007728">
    <property type="entry name" value="Pre-SET_dom"/>
</dbReference>
<evidence type="ECO:0000256" key="1">
    <source>
        <dbReference type="ARBA" id="ARBA00004286"/>
    </source>
</evidence>
<name>O17186_CAEEL</name>
<dbReference type="GeneID" id="185242"/>
<evidence type="ECO:0000256" key="2">
    <source>
        <dbReference type="ARBA" id="ARBA00022454"/>
    </source>
</evidence>
<accession>O17186</accession>
<dbReference type="SMR" id="O17186"/>
<dbReference type="SUPFAM" id="SSF82199">
    <property type="entry name" value="SET domain"/>
    <property type="match status" value="1"/>
</dbReference>
<reference evidence="7 8" key="1">
    <citation type="journal article" date="1998" name="Science">
        <title>Genome sequence of the nematode C. elegans: a platform for investigating biology.</title>
        <authorList>
            <consortium name="The C. elegans sequencing consortium"/>
            <person name="Sulson J.E."/>
            <person name="Waterston R."/>
        </authorList>
    </citation>
    <scope>NUCLEOTIDE SEQUENCE [LARGE SCALE GENOMIC DNA]</scope>
    <source>
        <strain evidence="7 8">Bristol N2</strain>
    </source>
</reference>
<evidence type="ECO:0000313" key="9">
    <source>
        <dbReference type="WormBase" id="F34D6.4"/>
    </source>
</evidence>
<evidence type="ECO:0000256" key="4">
    <source>
        <dbReference type="ARBA" id="ARBA00022691"/>
    </source>
</evidence>
<dbReference type="PaxDb" id="6239-F34D6.4"/>
<proteinExistence type="predicted"/>
<dbReference type="GO" id="GO:0002039">
    <property type="term" value="F:p53 binding"/>
    <property type="evidence" value="ECO:0007669"/>
    <property type="project" value="InterPro"/>
</dbReference>
<dbReference type="eggNOG" id="KOG1082">
    <property type="taxonomic scope" value="Eukaryota"/>
</dbReference>
<dbReference type="PROSITE" id="PS50867">
    <property type="entry name" value="PRE_SET"/>
    <property type="match status" value="1"/>
</dbReference>
<dbReference type="Gene3D" id="2.170.270.10">
    <property type="entry name" value="SET domain"/>
    <property type="match status" value="1"/>
</dbReference>
<dbReference type="InterPro" id="IPR001214">
    <property type="entry name" value="SET_dom"/>
</dbReference>
<dbReference type="SMART" id="SM00468">
    <property type="entry name" value="PreSET"/>
    <property type="match status" value="1"/>
</dbReference>
<dbReference type="KEGG" id="cel:CELE_F34D6.4"/>